<dbReference type="AlphaFoldDB" id="A0AAR2J9R1"/>
<dbReference type="Pfam" id="PF00031">
    <property type="entry name" value="Cystatin"/>
    <property type="match status" value="1"/>
</dbReference>
<feature type="domain" description="Cystatin" evidence="1">
    <location>
        <begin position="16"/>
        <end position="46"/>
    </location>
</feature>
<dbReference type="Gene3D" id="3.10.450.10">
    <property type="match status" value="1"/>
</dbReference>
<reference evidence="2" key="2">
    <citation type="submission" date="2025-05" db="UniProtKB">
        <authorList>
            <consortium name="Ensembl"/>
        </authorList>
    </citation>
    <scope>IDENTIFICATION</scope>
</reference>
<dbReference type="Ensembl" id="ENSPNAT00000081064.1">
    <property type="protein sequence ID" value="ENSPNAP00000057588.1"/>
    <property type="gene ID" value="ENSPNAG00000037216.1"/>
</dbReference>
<organism evidence="2 3">
    <name type="scientific">Pygocentrus nattereri</name>
    <name type="common">Red-bellied piranha</name>
    <dbReference type="NCBI Taxonomy" id="42514"/>
    <lineage>
        <taxon>Eukaryota</taxon>
        <taxon>Metazoa</taxon>
        <taxon>Chordata</taxon>
        <taxon>Craniata</taxon>
        <taxon>Vertebrata</taxon>
        <taxon>Euteleostomi</taxon>
        <taxon>Actinopterygii</taxon>
        <taxon>Neopterygii</taxon>
        <taxon>Teleostei</taxon>
        <taxon>Ostariophysi</taxon>
        <taxon>Characiformes</taxon>
        <taxon>Characoidei</taxon>
        <taxon>Pygocentrus</taxon>
    </lineage>
</organism>
<dbReference type="InterPro" id="IPR000010">
    <property type="entry name" value="Cystatin_dom"/>
</dbReference>
<evidence type="ECO:0000259" key="1">
    <source>
        <dbReference type="Pfam" id="PF00031"/>
    </source>
</evidence>
<name>A0AAR2J9R1_PYGNA</name>
<dbReference type="GO" id="GO:0004869">
    <property type="term" value="F:cysteine-type endopeptidase inhibitor activity"/>
    <property type="evidence" value="ECO:0007669"/>
    <property type="project" value="InterPro"/>
</dbReference>
<reference evidence="2 3" key="1">
    <citation type="submission" date="2020-10" db="EMBL/GenBank/DDBJ databases">
        <title>Pygocentrus nattereri (red-bellied piranha) genome, fPygNat1, primary haplotype.</title>
        <authorList>
            <person name="Myers G."/>
            <person name="Meyer A."/>
            <person name="Karagic N."/>
            <person name="Pippel M."/>
            <person name="Winkler S."/>
            <person name="Tracey A."/>
            <person name="Wood J."/>
            <person name="Formenti G."/>
            <person name="Howe K."/>
            <person name="Fedrigo O."/>
            <person name="Jarvis E.D."/>
        </authorList>
    </citation>
    <scope>NUCLEOTIDE SEQUENCE [LARGE SCALE GENOMIC DNA]</scope>
</reference>
<dbReference type="InterPro" id="IPR046350">
    <property type="entry name" value="Cystatin_sf"/>
</dbReference>
<evidence type="ECO:0000313" key="2">
    <source>
        <dbReference type="Ensembl" id="ENSPNAP00000046969.1"/>
    </source>
</evidence>
<proteinExistence type="predicted"/>
<accession>A0AAR2J9R1</accession>
<dbReference type="Proteomes" id="UP001501920">
    <property type="component" value="Chromosome 27"/>
</dbReference>
<protein>
    <recommendedName>
        <fullName evidence="1">Cystatin domain-containing protein</fullName>
    </recommendedName>
</protein>
<dbReference type="GeneTree" id="ENSGT01120000277714"/>
<dbReference type="SUPFAM" id="SSF54403">
    <property type="entry name" value="Cystatin/monellin"/>
    <property type="match status" value="1"/>
</dbReference>
<sequence length="59" mass="6618">QDPRGLMGVCPTTEVEEKTGKTFTVFEALMYRKQTVEGTNYEIKVDDHISAAEVLLAEQ</sequence>
<keyword evidence="3" id="KW-1185">Reference proteome</keyword>
<evidence type="ECO:0000313" key="3">
    <source>
        <dbReference type="Proteomes" id="UP001501920"/>
    </source>
</evidence>
<dbReference type="Ensembl" id="ENSPNAT00000088121.1">
    <property type="protein sequence ID" value="ENSPNAP00000046969.1"/>
    <property type="gene ID" value="ENSPNAG00000034405.1"/>
</dbReference>